<sequence>MLNHMESVKEFYLFPQVNVYREIGSLSECRKNIGGFGLRIGIDIDRAISYIAICVDSYLKDFSGGEKIVNIFIAGGTDDDVEAVSFQVCTNLYKCISITIHSSP</sequence>
<gene>
    <name evidence="1" type="ORF">AVEN_85537_1</name>
</gene>
<dbReference type="AlphaFoldDB" id="A0A4Y2ACB7"/>
<accession>A0A4Y2ACB7</accession>
<keyword evidence="2" id="KW-1185">Reference proteome</keyword>
<organism evidence="1 2">
    <name type="scientific">Araneus ventricosus</name>
    <name type="common">Orbweaver spider</name>
    <name type="synonym">Epeira ventricosa</name>
    <dbReference type="NCBI Taxonomy" id="182803"/>
    <lineage>
        <taxon>Eukaryota</taxon>
        <taxon>Metazoa</taxon>
        <taxon>Ecdysozoa</taxon>
        <taxon>Arthropoda</taxon>
        <taxon>Chelicerata</taxon>
        <taxon>Arachnida</taxon>
        <taxon>Araneae</taxon>
        <taxon>Araneomorphae</taxon>
        <taxon>Entelegynae</taxon>
        <taxon>Araneoidea</taxon>
        <taxon>Araneidae</taxon>
        <taxon>Araneus</taxon>
    </lineage>
</organism>
<proteinExistence type="predicted"/>
<dbReference type="Proteomes" id="UP000499080">
    <property type="component" value="Unassembled WGS sequence"/>
</dbReference>
<comment type="caution">
    <text evidence="1">The sequence shown here is derived from an EMBL/GenBank/DDBJ whole genome shotgun (WGS) entry which is preliminary data.</text>
</comment>
<evidence type="ECO:0000313" key="1">
    <source>
        <dbReference type="EMBL" id="GBL77503.1"/>
    </source>
</evidence>
<name>A0A4Y2ACB7_ARAVE</name>
<protein>
    <submittedName>
        <fullName evidence="1">Uncharacterized protein</fullName>
    </submittedName>
</protein>
<dbReference type="EMBL" id="BGPR01080133">
    <property type="protein sequence ID" value="GBL77503.1"/>
    <property type="molecule type" value="Genomic_DNA"/>
</dbReference>
<evidence type="ECO:0000313" key="2">
    <source>
        <dbReference type="Proteomes" id="UP000499080"/>
    </source>
</evidence>
<reference evidence="1 2" key="1">
    <citation type="journal article" date="2019" name="Sci. Rep.">
        <title>Orb-weaving spider Araneus ventricosus genome elucidates the spidroin gene catalogue.</title>
        <authorList>
            <person name="Kono N."/>
            <person name="Nakamura H."/>
            <person name="Ohtoshi R."/>
            <person name="Moran D.A.P."/>
            <person name="Shinohara A."/>
            <person name="Yoshida Y."/>
            <person name="Fujiwara M."/>
            <person name="Mori M."/>
            <person name="Tomita M."/>
            <person name="Arakawa K."/>
        </authorList>
    </citation>
    <scope>NUCLEOTIDE SEQUENCE [LARGE SCALE GENOMIC DNA]</scope>
</reference>